<organism evidence="5 6">
    <name type="scientific">Mycoplasma cottewii</name>
    <dbReference type="NCBI Taxonomy" id="51364"/>
    <lineage>
        <taxon>Bacteria</taxon>
        <taxon>Bacillati</taxon>
        <taxon>Mycoplasmatota</taxon>
        <taxon>Mollicutes</taxon>
        <taxon>Mycoplasmataceae</taxon>
        <taxon>Mycoplasma</taxon>
    </lineage>
</organism>
<dbReference type="GO" id="GO:0016740">
    <property type="term" value="F:transferase activity"/>
    <property type="evidence" value="ECO:0007669"/>
    <property type="project" value="UniProtKB-KW"/>
</dbReference>
<keyword evidence="1 5" id="KW-0808">Transferase</keyword>
<keyword evidence="3" id="KW-0460">Magnesium</keyword>
<evidence type="ECO:0000313" key="5">
    <source>
        <dbReference type="EMBL" id="UWD34821.1"/>
    </source>
</evidence>
<dbReference type="InterPro" id="IPR037143">
    <property type="entry name" value="4-PPantetheinyl_Trfase_dom_sf"/>
</dbReference>
<evidence type="ECO:0000259" key="4">
    <source>
        <dbReference type="Pfam" id="PF01648"/>
    </source>
</evidence>
<proteinExistence type="predicted"/>
<dbReference type="RefSeq" id="WP_259430005.1">
    <property type="nucleotide sequence ID" value="NZ_CP103424.1"/>
</dbReference>
<sequence>MKIGIDIVENKRIKLNDNFICKILSENEIKIFKTKTKAEQREFVSGRWAVKEAIIKSLDDPISMNKIDINYINSKPVILNEGLKNISISISHEKKYSVGMAVRVDD</sequence>
<feature type="domain" description="4'-phosphopantetheinyl transferase" evidence="4">
    <location>
        <begin position="3"/>
        <end position="95"/>
    </location>
</feature>
<dbReference type="Proteomes" id="UP001059819">
    <property type="component" value="Chromosome"/>
</dbReference>
<evidence type="ECO:0000256" key="1">
    <source>
        <dbReference type="ARBA" id="ARBA00022679"/>
    </source>
</evidence>
<accession>A0ABY5TZ35</accession>
<dbReference type="InterPro" id="IPR004568">
    <property type="entry name" value="Ppantetheine-prot_Trfase_dom"/>
</dbReference>
<dbReference type="SUPFAM" id="SSF56214">
    <property type="entry name" value="4'-phosphopantetheinyl transferase"/>
    <property type="match status" value="1"/>
</dbReference>
<protein>
    <submittedName>
        <fullName evidence="5">4'-phosphopantetheinyl transferase superfamily protein</fullName>
    </submittedName>
</protein>
<evidence type="ECO:0000256" key="2">
    <source>
        <dbReference type="ARBA" id="ARBA00022723"/>
    </source>
</evidence>
<gene>
    <name evidence="5" type="ORF">NX779_03345</name>
</gene>
<evidence type="ECO:0000313" key="6">
    <source>
        <dbReference type="Proteomes" id="UP001059819"/>
    </source>
</evidence>
<reference evidence="5" key="1">
    <citation type="submission" date="2022-08" db="EMBL/GenBank/DDBJ databases">
        <title>Complete genome sequence of Mycoplasma cottewii type strain VIS.</title>
        <authorList>
            <person name="Spergser J."/>
        </authorList>
    </citation>
    <scope>NUCLEOTIDE SEQUENCE</scope>
    <source>
        <strain evidence="5">VIS</strain>
    </source>
</reference>
<dbReference type="InterPro" id="IPR008278">
    <property type="entry name" value="4-PPantetheinyl_Trfase_dom"/>
</dbReference>
<keyword evidence="6" id="KW-1185">Reference proteome</keyword>
<dbReference type="Pfam" id="PF01648">
    <property type="entry name" value="ACPS"/>
    <property type="match status" value="1"/>
</dbReference>
<evidence type="ECO:0000256" key="3">
    <source>
        <dbReference type="ARBA" id="ARBA00022842"/>
    </source>
</evidence>
<dbReference type="NCBIfam" id="TIGR00556">
    <property type="entry name" value="pantethn_trn"/>
    <property type="match status" value="1"/>
</dbReference>
<name>A0ABY5TZ35_9MOLU</name>
<keyword evidence="2" id="KW-0479">Metal-binding</keyword>
<dbReference type="EMBL" id="CP103424">
    <property type="protein sequence ID" value="UWD34821.1"/>
    <property type="molecule type" value="Genomic_DNA"/>
</dbReference>
<dbReference type="Gene3D" id="3.90.470.20">
    <property type="entry name" value="4'-phosphopantetheinyl transferase domain"/>
    <property type="match status" value="1"/>
</dbReference>